<gene>
    <name evidence="2" type="ORF">HCDG_06155</name>
</gene>
<dbReference type="VEuPathDB" id="FungiDB:HCDG_06155"/>
<evidence type="ECO:0000313" key="2">
    <source>
        <dbReference type="EMBL" id="EER39933.1"/>
    </source>
</evidence>
<dbReference type="Proteomes" id="UP000002624">
    <property type="component" value="Unassembled WGS sequence"/>
</dbReference>
<evidence type="ECO:0000313" key="3">
    <source>
        <dbReference type="Proteomes" id="UP000002624"/>
    </source>
</evidence>
<proteinExistence type="predicted"/>
<dbReference type="InterPro" id="IPR051678">
    <property type="entry name" value="AGP_Transferase"/>
</dbReference>
<sequence>MGLAGLGKSENSPNPTSLFLVHSECFSHQFCGSNLVFVLDQFFSNTLSFLSKLPSTLTVRLIMNWDHLAEESSQKLFASWLQLLSPAVPLTLAGQHRPGHQPIEASSFTTGAFNICCTVTFEDGFRVVVRFPILGRSRFRTEKTRDEVSVMNFLSRQTQVPVPIVLGAGRWGCGPYVVTTFIEGTLLSKQLKDPSVGLSDLERAYQGMAEVMLELSKPTFPSIGALEFESGKWQVTKRPMTLSMNELVRVGNLPPAIFTRKIFPTAAEYFEELATQQLLHVQYQRNDAVKRHDARKTREPGPFHLWCDDFCPSNVLVSESDLTITGVIDWEFTYVAPTEFTCTAPWWLPFERPEAWESDLNDFLARYTPRLQFFLKILRACEDRQMQNGTLTDSQRLSDRMARSLDCGLFWFCLATRRSFMFDDIYWTFLDEKHFGRLNSLDDRLSLLSQDELDGLDGFVRMKMQQVVEKRLDEHLTFDELVDL</sequence>
<dbReference type="InterPro" id="IPR002575">
    <property type="entry name" value="Aminoglycoside_PTrfase"/>
</dbReference>
<dbReference type="Pfam" id="PF01636">
    <property type="entry name" value="APH"/>
    <property type="match status" value="1"/>
</dbReference>
<keyword evidence="2" id="KW-0808">Transferase</keyword>
<dbReference type="AlphaFoldDB" id="C6HI05"/>
<dbReference type="OMA" id="NICCTVT"/>
<accession>C6HI05</accession>
<dbReference type="InterPro" id="IPR011009">
    <property type="entry name" value="Kinase-like_dom_sf"/>
</dbReference>
<dbReference type="PANTHER" id="PTHR21310">
    <property type="entry name" value="AMINOGLYCOSIDE PHOSPHOTRANSFERASE-RELATED-RELATED"/>
    <property type="match status" value="1"/>
</dbReference>
<dbReference type="Gene3D" id="3.90.1200.10">
    <property type="match status" value="1"/>
</dbReference>
<name>C6HI05_AJECH</name>
<dbReference type="GO" id="GO:0016740">
    <property type="term" value="F:transferase activity"/>
    <property type="evidence" value="ECO:0007669"/>
    <property type="project" value="UniProtKB-KW"/>
</dbReference>
<reference evidence="3" key="1">
    <citation type="submission" date="2009-05" db="EMBL/GenBank/DDBJ databases">
        <title>The genome sequence of Ajellomyces capsulatus strain H143.</title>
        <authorList>
            <person name="Champion M."/>
            <person name="Cuomo C.A."/>
            <person name="Ma L.-J."/>
            <person name="Henn M.R."/>
            <person name="Sil A."/>
            <person name="Goldman B."/>
            <person name="Young S.K."/>
            <person name="Kodira C.D."/>
            <person name="Zeng Q."/>
            <person name="Koehrsen M."/>
            <person name="Alvarado L."/>
            <person name="Berlin A.M."/>
            <person name="Borenstein D."/>
            <person name="Chen Z."/>
            <person name="Engels R."/>
            <person name="Freedman E."/>
            <person name="Gellesch M."/>
            <person name="Goldberg J."/>
            <person name="Griggs A."/>
            <person name="Gujja S."/>
            <person name="Heiman D.I."/>
            <person name="Hepburn T.A."/>
            <person name="Howarth C."/>
            <person name="Jen D."/>
            <person name="Larson L."/>
            <person name="Lewis B."/>
            <person name="Mehta T."/>
            <person name="Park D."/>
            <person name="Pearson M."/>
            <person name="Roberts A."/>
            <person name="Saif S."/>
            <person name="Shea T.D."/>
            <person name="Shenoy N."/>
            <person name="Sisk P."/>
            <person name="Stolte C."/>
            <person name="Sykes S."/>
            <person name="Walk T."/>
            <person name="White J."/>
            <person name="Yandava C."/>
            <person name="Klein B."/>
            <person name="McEwen J.G."/>
            <person name="Puccia R."/>
            <person name="Goldman G.H."/>
            <person name="Felipe M.S."/>
            <person name="Nino-Vega G."/>
            <person name="San-Blas G."/>
            <person name="Taylor J.W."/>
            <person name="Mendoza L."/>
            <person name="Galagan J.E."/>
            <person name="Nusbaum C."/>
            <person name="Birren B.W."/>
        </authorList>
    </citation>
    <scope>NUCLEOTIDE SEQUENCE [LARGE SCALE GENOMIC DNA]</scope>
    <source>
        <strain evidence="3">H143</strain>
    </source>
</reference>
<dbReference type="HOGENOM" id="CLU_028906_4_0_1"/>
<dbReference type="PANTHER" id="PTHR21310:SF37">
    <property type="entry name" value="AMINOGLYCOSIDE PHOSPHOTRANSFERASE DOMAIN-CONTAINING PROTEIN"/>
    <property type="match status" value="1"/>
</dbReference>
<organism evidence="2 3">
    <name type="scientific">Ajellomyces capsulatus (strain H143)</name>
    <name type="common">Darling's disease fungus</name>
    <name type="synonym">Histoplasma capsulatum</name>
    <dbReference type="NCBI Taxonomy" id="544712"/>
    <lineage>
        <taxon>Eukaryota</taxon>
        <taxon>Fungi</taxon>
        <taxon>Dikarya</taxon>
        <taxon>Ascomycota</taxon>
        <taxon>Pezizomycotina</taxon>
        <taxon>Eurotiomycetes</taxon>
        <taxon>Eurotiomycetidae</taxon>
        <taxon>Onygenales</taxon>
        <taxon>Ajellomycetaceae</taxon>
        <taxon>Histoplasma</taxon>
    </lineage>
</organism>
<dbReference type="SUPFAM" id="SSF56112">
    <property type="entry name" value="Protein kinase-like (PK-like)"/>
    <property type="match status" value="1"/>
</dbReference>
<evidence type="ECO:0000259" key="1">
    <source>
        <dbReference type="Pfam" id="PF01636"/>
    </source>
</evidence>
<protein>
    <submittedName>
        <fullName evidence="2">Phosphotransferase enzyme family protein</fullName>
    </submittedName>
</protein>
<dbReference type="OrthoDB" id="4205945at2759"/>
<dbReference type="EMBL" id="GG692428">
    <property type="protein sequence ID" value="EER39933.1"/>
    <property type="molecule type" value="Genomic_DNA"/>
</dbReference>
<feature type="domain" description="Aminoglycoside phosphotransferase" evidence="1">
    <location>
        <begin position="126"/>
        <end position="359"/>
    </location>
</feature>